<dbReference type="PANTHER" id="PTHR45036:SF1">
    <property type="entry name" value="METHYLTRANSFERASE LIKE 7A"/>
    <property type="match status" value="1"/>
</dbReference>
<proteinExistence type="predicted"/>
<protein>
    <submittedName>
        <fullName evidence="2">Methyltransferase domain-containing protein</fullName>
    </submittedName>
</protein>
<organism evidence="2 3">
    <name type="scientific">Salinibacillus kushneri</name>
    <dbReference type="NCBI Taxonomy" id="237682"/>
    <lineage>
        <taxon>Bacteria</taxon>
        <taxon>Bacillati</taxon>
        <taxon>Bacillota</taxon>
        <taxon>Bacilli</taxon>
        <taxon>Bacillales</taxon>
        <taxon>Bacillaceae</taxon>
        <taxon>Salinibacillus</taxon>
    </lineage>
</organism>
<dbReference type="PANTHER" id="PTHR45036">
    <property type="entry name" value="METHYLTRANSFERASE LIKE 7B"/>
    <property type="match status" value="1"/>
</dbReference>
<dbReference type="AlphaFoldDB" id="A0A1I0HX68"/>
<dbReference type="InterPro" id="IPR029063">
    <property type="entry name" value="SAM-dependent_MTases_sf"/>
</dbReference>
<dbReference type="Pfam" id="PF08241">
    <property type="entry name" value="Methyltransf_11"/>
    <property type="match status" value="1"/>
</dbReference>
<dbReference type="Proteomes" id="UP000199095">
    <property type="component" value="Unassembled WGS sequence"/>
</dbReference>
<sequence length="197" mass="22534">MGKWFPKLYDLVMNPLEKYKFKKIRRQLLSKAEGRVLEIGSGTGVNFPFYQHADQVDAIEPNPLMSKRSGKKVKKSKANIQTYIVGAESLPFADNTFDTVVATLVFCTIPEPQQALKEILRVSKPGANILFFEHVMLKQPFLAKAQDILTPFWKKICDGCHLNRDTLGLIKMFDFTIEDVHEYYKGLFLTITCLNNK</sequence>
<dbReference type="InterPro" id="IPR052356">
    <property type="entry name" value="Thiol_S-MT"/>
</dbReference>
<evidence type="ECO:0000313" key="3">
    <source>
        <dbReference type="Proteomes" id="UP000199095"/>
    </source>
</evidence>
<dbReference type="GO" id="GO:0032259">
    <property type="term" value="P:methylation"/>
    <property type="evidence" value="ECO:0007669"/>
    <property type="project" value="UniProtKB-KW"/>
</dbReference>
<dbReference type="InterPro" id="IPR013216">
    <property type="entry name" value="Methyltransf_11"/>
</dbReference>
<dbReference type="Gene3D" id="3.40.50.150">
    <property type="entry name" value="Vaccinia Virus protein VP39"/>
    <property type="match status" value="1"/>
</dbReference>
<reference evidence="3" key="1">
    <citation type="submission" date="2016-10" db="EMBL/GenBank/DDBJ databases">
        <authorList>
            <person name="Varghese N."/>
            <person name="Submissions S."/>
        </authorList>
    </citation>
    <scope>NUCLEOTIDE SEQUENCE [LARGE SCALE GENOMIC DNA]</scope>
    <source>
        <strain evidence="3">CGMCC 1.3566</strain>
    </source>
</reference>
<dbReference type="OrthoDB" id="9772751at2"/>
<keyword evidence="2" id="KW-0808">Transferase</keyword>
<keyword evidence="3" id="KW-1185">Reference proteome</keyword>
<dbReference type="SUPFAM" id="SSF53335">
    <property type="entry name" value="S-adenosyl-L-methionine-dependent methyltransferases"/>
    <property type="match status" value="1"/>
</dbReference>
<dbReference type="CDD" id="cd02440">
    <property type="entry name" value="AdoMet_MTases"/>
    <property type="match status" value="1"/>
</dbReference>
<feature type="domain" description="Methyltransferase type 11" evidence="1">
    <location>
        <begin position="37"/>
        <end position="130"/>
    </location>
</feature>
<accession>A0A1I0HX68</accession>
<keyword evidence="2" id="KW-0489">Methyltransferase</keyword>
<dbReference type="RefSeq" id="WP_093136571.1">
    <property type="nucleotide sequence ID" value="NZ_FOHJ01000010.1"/>
</dbReference>
<dbReference type="STRING" id="237682.SAMN05421676_1102"/>
<dbReference type="EMBL" id="FOHJ01000010">
    <property type="protein sequence ID" value="SET87977.1"/>
    <property type="molecule type" value="Genomic_DNA"/>
</dbReference>
<evidence type="ECO:0000259" key="1">
    <source>
        <dbReference type="Pfam" id="PF08241"/>
    </source>
</evidence>
<name>A0A1I0HX68_9BACI</name>
<gene>
    <name evidence="2" type="ORF">SAMN05421676_1102</name>
</gene>
<dbReference type="GO" id="GO:0008757">
    <property type="term" value="F:S-adenosylmethionine-dependent methyltransferase activity"/>
    <property type="evidence" value="ECO:0007669"/>
    <property type="project" value="InterPro"/>
</dbReference>
<evidence type="ECO:0000313" key="2">
    <source>
        <dbReference type="EMBL" id="SET87977.1"/>
    </source>
</evidence>